<dbReference type="PROSITE" id="PS50937">
    <property type="entry name" value="HTH_MERR_2"/>
    <property type="match status" value="1"/>
</dbReference>
<evidence type="ECO:0000259" key="2">
    <source>
        <dbReference type="PROSITE" id="PS50937"/>
    </source>
</evidence>
<comment type="caution">
    <text evidence="3">The sequence shown here is derived from an EMBL/GenBank/DDBJ whole genome shotgun (WGS) entry which is preliminary data.</text>
</comment>
<name>A0A9D2FRV8_9FIRM</name>
<evidence type="ECO:0000313" key="4">
    <source>
        <dbReference type="Proteomes" id="UP000824056"/>
    </source>
</evidence>
<feature type="domain" description="HTH merR-type" evidence="2">
    <location>
        <begin position="1"/>
        <end position="70"/>
    </location>
</feature>
<dbReference type="SMART" id="SM00422">
    <property type="entry name" value="HTH_MERR"/>
    <property type="match status" value="1"/>
</dbReference>
<accession>A0A9D2FRV8</accession>
<reference evidence="3" key="1">
    <citation type="journal article" date="2021" name="PeerJ">
        <title>Extensive microbial diversity within the chicken gut microbiome revealed by metagenomics and culture.</title>
        <authorList>
            <person name="Gilroy R."/>
            <person name="Ravi A."/>
            <person name="Getino M."/>
            <person name="Pursley I."/>
            <person name="Horton D.L."/>
            <person name="Alikhan N.F."/>
            <person name="Baker D."/>
            <person name="Gharbi K."/>
            <person name="Hall N."/>
            <person name="Watson M."/>
            <person name="Adriaenssens E.M."/>
            <person name="Foster-Nyarko E."/>
            <person name="Jarju S."/>
            <person name="Secka A."/>
            <person name="Antonio M."/>
            <person name="Oren A."/>
            <person name="Chaudhuri R.R."/>
            <person name="La Ragione R."/>
            <person name="Hildebrand F."/>
            <person name="Pallen M.J."/>
        </authorList>
    </citation>
    <scope>NUCLEOTIDE SEQUENCE</scope>
    <source>
        <strain evidence="3">1068</strain>
    </source>
</reference>
<dbReference type="SUPFAM" id="SSF46955">
    <property type="entry name" value="Putative DNA-binding domain"/>
    <property type="match status" value="1"/>
</dbReference>
<dbReference type="AlphaFoldDB" id="A0A9D2FRV8"/>
<sequence>MRTVKEISDLTGISVRTLHYYDEIGLLKPTEKSEAGYRLYDDKALETLQQILFFREFDIPLKQIKAIMDNPILERNQILKMQRKMLVTKKERMERLISNIDDILKGESKMDFAIFSKTEIEEMFQTMFDNMPANIRNLAVKEFGSVEDWKKHYIKAVSSEEMQRGYAKVVEWYGGKENYMSVVNHPVSKEVAESYNKRTEAILQKLIAKKDCDVAAFEVKEIVGELGFVMKQLSQVKNEKELMLAQAQYYRNEKIKPMIDEKYGEGASLFFAQAIEAFYRHKNR</sequence>
<keyword evidence="1" id="KW-0238">DNA-binding</keyword>
<gene>
    <name evidence="3" type="ORF">H9809_09975</name>
</gene>
<dbReference type="InterPro" id="IPR047057">
    <property type="entry name" value="MerR_fam"/>
</dbReference>
<dbReference type="PANTHER" id="PTHR30204">
    <property type="entry name" value="REDOX-CYCLING DRUG-SENSING TRANSCRIPTIONAL ACTIVATOR SOXR"/>
    <property type="match status" value="1"/>
</dbReference>
<organism evidence="3 4">
    <name type="scientific">Candidatus Blautia pullicola</name>
    <dbReference type="NCBI Taxonomy" id="2838498"/>
    <lineage>
        <taxon>Bacteria</taxon>
        <taxon>Bacillati</taxon>
        <taxon>Bacillota</taxon>
        <taxon>Clostridia</taxon>
        <taxon>Lachnospirales</taxon>
        <taxon>Lachnospiraceae</taxon>
        <taxon>Blautia</taxon>
    </lineage>
</organism>
<protein>
    <submittedName>
        <fullName evidence="3">MerR family transcriptional regulator</fullName>
    </submittedName>
</protein>
<dbReference type="CDD" id="cd01106">
    <property type="entry name" value="HTH_TipAL-Mta"/>
    <property type="match status" value="1"/>
</dbReference>
<dbReference type="PANTHER" id="PTHR30204:SF90">
    <property type="entry name" value="HTH-TYPE TRANSCRIPTIONAL ACTIVATOR MTA"/>
    <property type="match status" value="1"/>
</dbReference>
<evidence type="ECO:0000256" key="1">
    <source>
        <dbReference type="ARBA" id="ARBA00023125"/>
    </source>
</evidence>
<dbReference type="Pfam" id="PF07739">
    <property type="entry name" value="TipAS"/>
    <property type="match status" value="1"/>
</dbReference>
<dbReference type="Gene3D" id="1.10.1660.10">
    <property type="match status" value="1"/>
</dbReference>
<dbReference type="InterPro" id="IPR012925">
    <property type="entry name" value="TipAS_dom"/>
</dbReference>
<dbReference type="InterPro" id="IPR000551">
    <property type="entry name" value="MerR-type_HTH_dom"/>
</dbReference>
<dbReference type="GO" id="GO:0003677">
    <property type="term" value="F:DNA binding"/>
    <property type="evidence" value="ECO:0007669"/>
    <property type="project" value="UniProtKB-KW"/>
</dbReference>
<dbReference type="Proteomes" id="UP000824056">
    <property type="component" value="Unassembled WGS sequence"/>
</dbReference>
<evidence type="ECO:0000313" key="3">
    <source>
        <dbReference type="EMBL" id="HIZ66209.1"/>
    </source>
</evidence>
<dbReference type="InterPro" id="IPR009061">
    <property type="entry name" value="DNA-bd_dom_put_sf"/>
</dbReference>
<proteinExistence type="predicted"/>
<dbReference type="GO" id="GO:0003700">
    <property type="term" value="F:DNA-binding transcription factor activity"/>
    <property type="evidence" value="ECO:0007669"/>
    <property type="project" value="InterPro"/>
</dbReference>
<dbReference type="Pfam" id="PF13411">
    <property type="entry name" value="MerR_1"/>
    <property type="match status" value="1"/>
</dbReference>
<reference evidence="3" key="2">
    <citation type="submission" date="2021-04" db="EMBL/GenBank/DDBJ databases">
        <authorList>
            <person name="Gilroy R."/>
        </authorList>
    </citation>
    <scope>NUCLEOTIDE SEQUENCE</scope>
    <source>
        <strain evidence="3">1068</strain>
    </source>
</reference>
<dbReference type="EMBL" id="DXBG01000234">
    <property type="protein sequence ID" value="HIZ66209.1"/>
    <property type="molecule type" value="Genomic_DNA"/>
</dbReference>